<evidence type="ECO:0000256" key="1">
    <source>
        <dbReference type="SAM" id="MobiDB-lite"/>
    </source>
</evidence>
<dbReference type="SUPFAM" id="SSF53649">
    <property type="entry name" value="Alkaline phosphatase-like"/>
    <property type="match status" value="1"/>
</dbReference>
<feature type="compositionally biased region" description="Polar residues" evidence="1">
    <location>
        <begin position="97"/>
        <end position="112"/>
    </location>
</feature>
<feature type="region of interest" description="Disordered" evidence="1">
    <location>
        <begin position="675"/>
        <end position="694"/>
    </location>
</feature>
<dbReference type="InterPro" id="IPR052701">
    <property type="entry name" value="GAG_Ulvan_Degrading_Sulfatases"/>
</dbReference>
<feature type="domain" description="Sulfatase N-terminal" evidence="2">
    <location>
        <begin position="238"/>
        <end position="518"/>
    </location>
</feature>
<protein>
    <submittedName>
        <fullName evidence="3">Sulfatase-containing protein</fullName>
    </submittedName>
</protein>
<dbReference type="PANTHER" id="PTHR43751">
    <property type="entry name" value="SULFATASE"/>
    <property type="match status" value="1"/>
</dbReference>
<gene>
    <name evidence="3" type="ORF">B0J12DRAFT_749138</name>
</gene>
<evidence type="ECO:0000313" key="4">
    <source>
        <dbReference type="Proteomes" id="UP000774617"/>
    </source>
</evidence>
<dbReference type="EMBL" id="JAGTJR010000001">
    <property type="protein sequence ID" value="KAH7065071.1"/>
    <property type="molecule type" value="Genomic_DNA"/>
</dbReference>
<dbReference type="Proteomes" id="UP000774617">
    <property type="component" value="Unassembled WGS sequence"/>
</dbReference>
<feature type="region of interest" description="Disordered" evidence="1">
    <location>
        <begin position="94"/>
        <end position="122"/>
    </location>
</feature>
<proteinExistence type="predicted"/>
<evidence type="ECO:0000259" key="2">
    <source>
        <dbReference type="Pfam" id="PF00884"/>
    </source>
</evidence>
<dbReference type="Gene3D" id="3.40.720.10">
    <property type="entry name" value="Alkaline Phosphatase, subunit A"/>
    <property type="match status" value="1"/>
</dbReference>
<feature type="compositionally biased region" description="Basic residues" evidence="1">
    <location>
        <begin position="685"/>
        <end position="694"/>
    </location>
</feature>
<keyword evidence="4" id="KW-1185">Reference proteome</keyword>
<dbReference type="PANTHER" id="PTHR43751:SF3">
    <property type="entry name" value="SULFATASE N-TERMINAL DOMAIN-CONTAINING PROTEIN"/>
    <property type="match status" value="1"/>
</dbReference>
<reference evidence="3 4" key="1">
    <citation type="journal article" date="2021" name="Nat. Commun.">
        <title>Genetic determinants of endophytism in the Arabidopsis root mycobiome.</title>
        <authorList>
            <person name="Mesny F."/>
            <person name="Miyauchi S."/>
            <person name="Thiergart T."/>
            <person name="Pickel B."/>
            <person name="Atanasova L."/>
            <person name="Karlsson M."/>
            <person name="Huettel B."/>
            <person name="Barry K.W."/>
            <person name="Haridas S."/>
            <person name="Chen C."/>
            <person name="Bauer D."/>
            <person name="Andreopoulos W."/>
            <person name="Pangilinan J."/>
            <person name="LaButti K."/>
            <person name="Riley R."/>
            <person name="Lipzen A."/>
            <person name="Clum A."/>
            <person name="Drula E."/>
            <person name="Henrissat B."/>
            <person name="Kohler A."/>
            <person name="Grigoriev I.V."/>
            <person name="Martin F.M."/>
            <person name="Hacquard S."/>
        </authorList>
    </citation>
    <scope>NUCLEOTIDE SEQUENCE [LARGE SCALE GENOMIC DNA]</scope>
    <source>
        <strain evidence="3 4">MPI-SDFR-AT-0080</strain>
    </source>
</reference>
<dbReference type="Pfam" id="PF00884">
    <property type="entry name" value="Sulfatase"/>
    <property type="match status" value="1"/>
</dbReference>
<organism evidence="3 4">
    <name type="scientific">Macrophomina phaseolina</name>
    <dbReference type="NCBI Taxonomy" id="35725"/>
    <lineage>
        <taxon>Eukaryota</taxon>
        <taxon>Fungi</taxon>
        <taxon>Dikarya</taxon>
        <taxon>Ascomycota</taxon>
        <taxon>Pezizomycotina</taxon>
        <taxon>Dothideomycetes</taxon>
        <taxon>Dothideomycetes incertae sedis</taxon>
        <taxon>Botryosphaeriales</taxon>
        <taxon>Botryosphaeriaceae</taxon>
        <taxon>Macrophomina</taxon>
    </lineage>
</organism>
<evidence type="ECO:0000313" key="3">
    <source>
        <dbReference type="EMBL" id="KAH7065071.1"/>
    </source>
</evidence>
<name>A0ABQ8GUY5_9PEZI</name>
<dbReference type="InterPro" id="IPR000917">
    <property type="entry name" value="Sulfatase_N"/>
</dbReference>
<sequence>MAFNTVLVLQIVRPRNPPYAHMSGSLPITLFESLFFSPINADFCLPHAPHHVEFPFEEYVKASGYAPPPGWKPFTEECLDAGLFSTPHHDDFDTNARSHASASGNDPRYNSSKGERPADYNPACDPLKLSNLNSSLLEPLMDVIKTEKPRINHVLFVTLESTRKDMFPFKKDSNAYNSILSTYGSSATDVMDELNEKLRNLTRTAAFLTGEPSGFENSQASNTTQYLGPWASQFHTGHGGINVQHAMTGSAFTLKSLITSHCGIDPLPVDFTEEVRGRMYQPCFPHVLGLFNKANQDASTGKNTQARTWDAALVQSITDQWDSQYTLDEQMGFPAENIILDTTLEDEKAAHYPPKEPRCNYFGYPETESLPYLRDMFVDAKKNNRRLWASHITSTTHHPYSVPESWTGQQDYVAKRRFAGLESEEFDRYLNTIKYQDQYLDTLMTMLHDIRVLNETLVVLVGDHGLAFTTPDGSKSTFENGHVSNFAIPLVFVHPALPRIQVDAQTTPTSILPTVLDMLLQTNSLGAPEERIAQGLLPRYQGQSMIRAQSWSVPVAAAPARDLAYRNVSGPQPFHFSVINPGGSLLAIAQHASRYRLMLPLCSALPLRFTDLSASPHETEELVAWSAKGVVDAVRKRHGDAAAEWVDLAQKLGEWWVWETRRRWGYELPARSTDRGASGTGAAGRIKKAHWWET</sequence>
<accession>A0ABQ8GUY5</accession>
<dbReference type="InterPro" id="IPR017850">
    <property type="entry name" value="Alkaline_phosphatase_core_sf"/>
</dbReference>
<comment type="caution">
    <text evidence="3">The sequence shown here is derived from an EMBL/GenBank/DDBJ whole genome shotgun (WGS) entry which is preliminary data.</text>
</comment>